<keyword evidence="1" id="KW-1133">Transmembrane helix</keyword>
<dbReference type="RefSeq" id="WP_311597552.1">
    <property type="nucleotide sequence ID" value="NZ_JAVRFG010000008.1"/>
</dbReference>
<comment type="caution">
    <text evidence="2">The sequence shown here is derived from an EMBL/GenBank/DDBJ whole genome shotgun (WGS) entry which is preliminary data.</text>
</comment>
<gene>
    <name evidence="2" type="ORF">RM717_08135</name>
</gene>
<reference evidence="3" key="1">
    <citation type="submission" date="2023-07" db="EMBL/GenBank/DDBJ databases">
        <title>30 novel species of actinomycetes from the DSMZ collection.</title>
        <authorList>
            <person name="Nouioui I."/>
        </authorList>
    </citation>
    <scope>NUCLEOTIDE SEQUENCE [LARGE SCALE GENOMIC DNA]</scope>
    <source>
        <strain evidence="3">DSM 40932</strain>
    </source>
</reference>
<accession>A0ABU2VY05</accession>
<evidence type="ECO:0000313" key="3">
    <source>
        <dbReference type="Proteomes" id="UP001180556"/>
    </source>
</evidence>
<evidence type="ECO:0000256" key="1">
    <source>
        <dbReference type="SAM" id="Phobius"/>
    </source>
</evidence>
<evidence type="ECO:0008006" key="4">
    <source>
        <dbReference type="Google" id="ProtNLM"/>
    </source>
</evidence>
<keyword evidence="1" id="KW-0812">Transmembrane</keyword>
<feature type="transmembrane region" description="Helical" evidence="1">
    <location>
        <begin position="70"/>
        <end position="87"/>
    </location>
</feature>
<organism evidence="2 3">
    <name type="scientific">Streptomyces stephensoniae</name>
    <dbReference type="NCBI Taxonomy" id="3375367"/>
    <lineage>
        <taxon>Bacteria</taxon>
        <taxon>Bacillati</taxon>
        <taxon>Actinomycetota</taxon>
        <taxon>Actinomycetes</taxon>
        <taxon>Kitasatosporales</taxon>
        <taxon>Streptomycetaceae</taxon>
        <taxon>Streptomyces</taxon>
    </lineage>
</organism>
<name>A0ABU2VY05_9ACTN</name>
<evidence type="ECO:0000313" key="2">
    <source>
        <dbReference type="EMBL" id="MDT0490473.1"/>
    </source>
</evidence>
<proteinExistence type="predicted"/>
<feature type="transmembrane region" description="Helical" evidence="1">
    <location>
        <begin position="45"/>
        <end position="63"/>
    </location>
</feature>
<sequence length="267" mass="27460">MGVPGSGLMSVGWRLRATRSALFAAVCVTLAALGHLLMSDAPLPWWVPVLCAAGVSALAWAFTGRERGQVSVVALTVAVQAVLHYAFTFVQQTRGPATGSGDRALALSWADALLCGPHTDAAAAARAYDVAARAGLTDSMPLPPLAGGSAAIAALGHTAHGAHAAQPVHDMAAMTGTASWGMAAAHAVAALLCGLWLARGEYAAFQILRALAARFPFPLVLLGVLRPLPSAPPAPAPDRTAARPRTRLLVHTLVTRGPPAETAVRFR</sequence>
<protein>
    <recommendedName>
        <fullName evidence="4">Integral membrane protein</fullName>
    </recommendedName>
</protein>
<dbReference type="Proteomes" id="UP001180556">
    <property type="component" value="Unassembled WGS sequence"/>
</dbReference>
<keyword evidence="1" id="KW-0472">Membrane</keyword>
<feature type="transmembrane region" description="Helical" evidence="1">
    <location>
        <begin position="178"/>
        <end position="198"/>
    </location>
</feature>
<keyword evidence="3" id="KW-1185">Reference proteome</keyword>
<feature type="transmembrane region" description="Helical" evidence="1">
    <location>
        <begin position="21"/>
        <end position="39"/>
    </location>
</feature>
<dbReference type="EMBL" id="JAVRFG010000008">
    <property type="protein sequence ID" value="MDT0490473.1"/>
    <property type="molecule type" value="Genomic_DNA"/>
</dbReference>